<dbReference type="CDD" id="cd00498">
    <property type="entry name" value="Hsp33"/>
    <property type="match status" value="1"/>
</dbReference>
<evidence type="ECO:0000256" key="3">
    <source>
        <dbReference type="ARBA" id="ARBA00023157"/>
    </source>
</evidence>
<dbReference type="SUPFAM" id="SSF64397">
    <property type="entry name" value="Hsp33 domain"/>
    <property type="match status" value="1"/>
</dbReference>
<sequence length="307" mass="33950">MTDQLKKYLLSDHSTRIQAVKLTEAWQTGLAHQHYPACVQSLLGELVAAAILLTSNIKFDGSLVLQLQGDGPLALLVVECTTDLSIRATVSVREGHDIPADGTLQTLLNTQGTGRFMVILDPSVKNAQLKPYQGIVPLEGDSVAQVLERYMRDSEQLDTRLWLASDAEHVAGLLLQRLPAHGGIESTTPEAQQETWQRAGFLAATLKHDELLSLDTDSLITRLFWEEELISFEPQSIRWYCPCNRDRVAAMLLALGREEVEDILSEREKIDILCNFCGKPYQFDAVDCAGLFTNQPGATHGNDGSIH</sequence>
<proteinExistence type="predicted"/>
<keyword evidence="7" id="KW-1185">Reference proteome</keyword>
<dbReference type="OrthoDB" id="9793753at2"/>
<evidence type="ECO:0000313" key="7">
    <source>
        <dbReference type="Proteomes" id="UP000554144"/>
    </source>
</evidence>
<keyword evidence="1" id="KW-0963">Cytoplasm</keyword>
<dbReference type="GO" id="GO:0005737">
    <property type="term" value="C:cytoplasm"/>
    <property type="evidence" value="ECO:0007669"/>
    <property type="project" value="InterPro"/>
</dbReference>
<gene>
    <name evidence="6" type="ORF">H0A62_08155</name>
</gene>
<dbReference type="GO" id="GO:0042026">
    <property type="term" value="P:protein refolding"/>
    <property type="evidence" value="ECO:0007669"/>
    <property type="project" value="TreeGrafter"/>
</dbReference>
<evidence type="ECO:0000256" key="5">
    <source>
        <dbReference type="ARBA" id="ARBA00023284"/>
    </source>
</evidence>
<dbReference type="AlphaFoldDB" id="A0A853H4T9"/>
<name>A0A853H4T9_9BURK</name>
<dbReference type="GO" id="GO:0044183">
    <property type="term" value="F:protein folding chaperone"/>
    <property type="evidence" value="ECO:0007669"/>
    <property type="project" value="TreeGrafter"/>
</dbReference>
<dbReference type="PIRSF" id="PIRSF005261">
    <property type="entry name" value="Heat_shock_Hsp33"/>
    <property type="match status" value="1"/>
</dbReference>
<dbReference type="InterPro" id="IPR016154">
    <property type="entry name" value="Heat_shock_Hsp33_C"/>
</dbReference>
<dbReference type="Gene3D" id="1.10.287.480">
    <property type="entry name" value="helix hairpin bin"/>
    <property type="match status" value="1"/>
</dbReference>
<keyword evidence="4" id="KW-0143">Chaperone</keyword>
<keyword evidence="5" id="KW-0676">Redox-active center</keyword>
<keyword evidence="2" id="KW-0862">Zinc</keyword>
<dbReference type="PANTHER" id="PTHR30111:SF1">
    <property type="entry name" value="33 KDA CHAPERONIN"/>
    <property type="match status" value="1"/>
</dbReference>
<dbReference type="Gene3D" id="3.55.30.10">
    <property type="entry name" value="Hsp33 domain"/>
    <property type="match status" value="1"/>
</dbReference>
<keyword evidence="3" id="KW-1015">Disulfide bond</keyword>
<dbReference type="SUPFAM" id="SSF118352">
    <property type="entry name" value="HSP33 redox switch-like"/>
    <property type="match status" value="1"/>
</dbReference>
<dbReference type="InterPro" id="IPR023212">
    <property type="entry name" value="Hsp33_helix_hairpin_bin_dom_sf"/>
</dbReference>
<evidence type="ECO:0000313" key="6">
    <source>
        <dbReference type="EMBL" id="NYT85573.1"/>
    </source>
</evidence>
<reference evidence="6 7" key="1">
    <citation type="submission" date="2020-07" db="EMBL/GenBank/DDBJ databases">
        <title>Taxonomic revisions and descriptions of new bacterial species based on genomic comparisons in the high-G+C-content subgroup of the family Alcaligenaceae.</title>
        <authorList>
            <person name="Szabo A."/>
            <person name="Felfoldi T."/>
        </authorList>
    </citation>
    <scope>NUCLEOTIDE SEQUENCE [LARGE SCALE GENOMIC DNA]</scope>
    <source>
        <strain evidence="6 7">DSM 25667</strain>
    </source>
</reference>
<dbReference type="InterPro" id="IPR016153">
    <property type="entry name" value="Heat_shock_Hsp33_N"/>
</dbReference>
<comment type="caution">
    <text evidence="6">The sequence shown here is derived from an EMBL/GenBank/DDBJ whole genome shotgun (WGS) entry which is preliminary data.</text>
</comment>
<evidence type="ECO:0000256" key="1">
    <source>
        <dbReference type="ARBA" id="ARBA00022490"/>
    </source>
</evidence>
<dbReference type="Pfam" id="PF01430">
    <property type="entry name" value="HSP33"/>
    <property type="match status" value="1"/>
</dbReference>
<evidence type="ECO:0000256" key="4">
    <source>
        <dbReference type="ARBA" id="ARBA00023186"/>
    </source>
</evidence>
<accession>A0A853H4T9</accession>
<dbReference type="Gene3D" id="3.90.1280.10">
    <property type="entry name" value="HSP33 redox switch-like"/>
    <property type="match status" value="1"/>
</dbReference>
<protein>
    <submittedName>
        <fullName evidence="6">Hsp33 family molecular chaperone HslO</fullName>
    </submittedName>
</protein>
<dbReference type="EMBL" id="JACCEV010000002">
    <property type="protein sequence ID" value="NYT85573.1"/>
    <property type="molecule type" value="Genomic_DNA"/>
</dbReference>
<dbReference type="InterPro" id="IPR000397">
    <property type="entry name" value="Heat_shock_Hsp33"/>
</dbReference>
<dbReference type="Proteomes" id="UP000554144">
    <property type="component" value="Unassembled WGS sequence"/>
</dbReference>
<dbReference type="GO" id="GO:0051082">
    <property type="term" value="F:unfolded protein binding"/>
    <property type="evidence" value="ECO:0007669"/>
    <property type="project" value="InterPro"/>
</dbReference>
<organism evidence="6 7">
    <name type="scientific">Pollutimonas harenae</name>
    <dbReference type="NCBI Taxonomy" id="657015"/>
    <lineage>
        <taxon>Bacteria</taxon>
        <taxon>Pseudomonadati</taxon>
        <taxon>Pseudomonadota</taxon>
        <taxon>Betaproteobacteria</taxon>
        <taxon>Burkholderiales</taxon>
        <taxon>Alcaligenaceae</taxon>
        <taxon>Pollutimonas</taxon>
    </lineage>
</organism>
<evidence type="ECO:0000256" key="2">
    <source>
        <dbReference type="ARBA" id="ARBA00022833"/>
    </source>
</evidence>
<dbReference type="RefSeq" id="WP_130039152.1">
    <property type="nucleotide sequence ID" value="NZ_JACCEV010000002.1"/>
</dbReference>
<dbReference type="PANTHER" id="PTHR30111">
    <property type="entry name" value="33 KDA CHAPERONIN"/>
    <property type="match status" value="1"/>
</dbReference>